<evidence type="ECO:0000313" key="2">
    <source>
        <dbReference type="Proteomes" id="UP001061070"/>
    </source>
</evidence>
<reference evidence="1" key="1">
    <citation type="submission" date="2013-04" db="EMBL/GenBank/DDBJ databases">
        <title>The genome sequencing project of 58 acetic acid bacteria.</title>
        <authorList>
            <person name="Okamoto-Kainuma A."/>
            <person name="Ishikawa M."/>
            <person name="Umino S."/>
            <person name="Koizumi Y."/>
            <person name="Shiwa Y."/>
            <person name="Yoshikawa H."/>
            <person name="Matsutani M."/>
            <person name="Matsushita K."/>
        </authorList>
    </citation>
    <scope>NUCLEOTIDE SEQUENCE</scope>
    <source>
        <strain evidence="1">NRIC 0228</strain>
    </source>
</reference>
<comment type="caution">
    <text evidence="1">The sequence shown here is derived from an EMBL/GenBank/DDBJ whole genome shotgun (WGS) entry which is preliminary data.</text>
</comment>
<name>A0ABQ0QCE1_9PROT</name>
<evidence type="ECO:0000313" key="1">
    <source>
        <dbReference type="EMBL" id="GBR13167.1"/>
    </source>
</evidence>
<evidence type="ECO:0008006" key="3">
    <source>
        <dbReference type="Google" id="ProtNLM"/>
    </source>
</evidence>
<proteinExistence type="predicted"/>
<dbReference type="Proteomes" id="UP001061070">
    <property type="component" value="Unassembled WGS sequence"/>
</dbReference>
<dbReference type="EMBL" id="BAQW01000009">
    <property type="protein sequence ID" value="GBR13167.1"/>
    <property type="molecule type" value="Genomic_DNA"/>
</dbReference>
<organism evidence="1 2">
    <name type="scientific">Gluconobacter frateurii NRIC 0228</name>
    <dbReference type="NCBI Taxonomy" id="1307946"/>
    <lineage>
        <taxon>Bacteria</taxon>
        <taxon>Pseudomonadati</taxon>
        <taxon>Pseudomonadota</taxon>
        <taxon>Alphaproteobacteria</taxon>
        <taxon>Acetobacterales</taxon>
        <taxon>Acetobacteraceae</taxon>
        <taxon>Gluconobacter</taxon>
    </lineage>
</organism>
<gene>
    <name evidence="1" type="ORF">AA0228_1940</name>
</gene>
<protein>
    <recommendedName>
        <fullName evidence="3">DUF945 domain-containing protein</fullName>
    </recommendedName>
</protein>
<sequence>MLTKNGKNNVKRPWLTASLLAVIAGMSAIGINHAATVALDRGISRFRAALPAGATLTYASARPAILARGALLTDVVLQNGNLTFRAHTLRLGHPIPTPDGGLTLSHLDMEDPTFQTPNSIIRAHSAHMTHLVTPPPTAGKSGIEALDFGHVNLDRGTIDHLSVQNLSQVVQPNGTHFNSLTIDSLQIDGYGPGRTTTATIQNVMAIVSRTGLQADRTSHMVSMQMALRNFKLTQPELSAWVATQQTGNTALSYAVPPIESLQLSNAQIISSDRSFTLDTLTGKGTRKNGTDSSTFEGQGFHFHAPQTKTPLHIDGQHSTLTYTQERVAETGAIHAQGLLAVPDLTDFHFTMDLTGPSDQQLKAKSSQNLQDTVRLVQTSLTLHGDRLVQLLPAVNAGHPLNSTEEDQARTTLAQGMEMALSPYPSLAVLPDYVANPNNRTLSIVFAPKPPMPLSTLSTLASTPVGVLSLLAPDSLTVSAQ</sequence>
<accession>A0ABQ0QCE1</accession>
<keyword evidence="2" id="KW-1185">Reference proteome</keyword>